<keyword evidence="1" id="KW-0175">Coiled coil</keyword>
<proteinExistence type="predicted"/>
<feature type="coiled-coil region" evidence="1">
    <location>
        <begin position="159"/>
        <end position="221"/>
    </location>
</feature>
<name>A0A1W0A3Z6_9STRA</name>
<reference evidence="2 3" key="1">
    <citation type="journal article" date="2014" name="Genome Biol. Evol.">
        <title>The secreted proteins of Achlya hypogyna and Thraustotheca clavata identify the ancestral oomycete secretome and reveal gene acquisitions by horizontal gene transfer.</title>
        <authorList>
            <person name="Misner I."/>
            <person name="Blouin N."/>
            <person name="Leonard G."/>
            <person name="Richards T.A."/>
            <person name="Lane C.E."/>
        </authorList>
    </citation>
    <scope>NUCLEOTIDE SEQUENCE [LARGE SCALE GENOMIC DNA]</scope>
    <source>
        <strain evidence="2 3">ATCC 34112</strain>
    </source>
</reference>
<sequence>MLPPSVGITTTSKLPRKLRQQRQKQKAAVQQAKLSSEIEAYIEREVKKRTQNIEKETRLKITRLDLAYELHVNSEIESYMDEFLASVPASQAKMKLRHRVLNQLFAKPKDPMELSDLDRFRAYLKGNSARLSTQLKDTDAQLANSPGTAVSVNELIETVERLHELVIKQDEQLEQARRLLEIALVKVETSDDIAGEVDQELDAMVNRLERASTEVQILRKSQRQQLHFGTL</sequence>
<dbReference type="Proteomes" id="UP000243217">
    <property type="component" value="Unassembled WGS sequence"/>
</dbReference>
<protein>
    <submittedName>
        <fullName evidence="2">Uncharacterized protein</fullName>
    </submittedName>
</protein>
<organism evidence="2 3">
    <name type="scientific">Thraustotheca clavata</name>
    <dbReference type="NCBI Taxonomy" id="74557"/>
    <lineage>
        <taxon>Eukaryota</taxon>
        <taxon>Sar</taxon>
        <taxon>Stramenopiles</taxon>
        <taxon>Oomycota</taxon>
        <taxon>Saprolegniomycetes</taxon>
        <taxon>Saprolegniales</taxon>
        <taxon>Achlyaceae</taxon>
        <taxon>Thraustotheca</taxon>
    </lineage>
</organism>
<evidence type="ECO:0000313" key="3">
    <source>
        <dbReference type="Proteomes" id="UP000243217"/>
    </source>
</evidence>
<keyword evidence="3" id="KW-1185">Reference proteome</keyword>
<dbReference type="OrthoDB" id="75877at2759"/>
<evidence type="ECO:0000256" key="1">
    <source>
        <dbReference type="SAM" id="Coils"/>
    </source>
</evidence>
<dbReference type="EMBL" id="JNBS01000517">
    <property type="protein sequence ID" value="OQS05012.1"/>
    <property type="molecule type" value="Genomic_DNA"/>
</dbReference>
<dbReference type="AlphaFoldDB" id="A0A1W0A3Z6"/>
<gene>
    <name evidence="2" type="ORF">THRCLA_02804</name>
</gene>
<evidence type="ECO:0000313" key="2">
    <source>
        <dbReference type="EMBL" id="OQS05012.1"/>
    </source>
</evidence>
<comment type="caution">
    <text evidence="2">The sequence shown here is derived from an EMBL/GenBank/DDBJ whole genome shotgun (WGS) entry which is preliminary data.</text>
</comment>
<accession>A0A1W0A3Z6</accession>